<dbReference type="GO" id="GO:0005634">
    <property type="term" value="C:nucleus"/>
    <property type="evidence" value="ECO:0007669"/>
    <property type="project" value="UniProtKB-SubCell"/>
</dbReference>
<dbReference type="SUPFAM" id="SSF47473">
    <property type="entry name" value="EF-hand"/>
    <property type="match status" value="2"/>
</dbReference>
<feature type="region of interest" description="Disordered" evidence="11">
    <location>
        <begin position="17"/>
        <end position="183"/>
    </location>
</feature>
<dbReference type="Pfam" id="PF01302">
    <property type="entry name" value="CAP_GLY"/>
    <property type="match status" value="1"/>
</dbReference>
<dbReference type="InterPro" id="IPR011992">
    <property type="entry name" value="EF-hand-dom_pair"/>
</dbReference>
<dbReference type="SMART" id="SM00054">
    <property type="entry name" value="EFh"/>
    <property type="match status" value="6"/>
</dbReference>
<feature type="domain" description="CCT" evidence="14">
    <location>
        <begin position="310"/>
        <end position="353"/>
    </location>
</feature>
<keyword evidence="10" id="KW-0378">Hydrolase</keyword>
<dbReference type="SUPFAM" id="SSF52210">
    <property type="entry name" value="Succinyl-CoA synthetase domains"/>
    <property type="match status" value="1"/>
</dbReference>
<dbReference type="Gene3D" id="3.60.21.10">
    <property type="match status" value="1"/>
</dbReference>
<dbReference type="PROSITE" id="PS00018">
    <property type="entry name" value="EF_HAND_1"/>
    <property type="match status" value="6"/>
</dbReference>
<keyword evidence="8" id="KW-0539">Nucleus</keyword>
<dbReference type="Pfam" id="PF06203">
    <property type="entry name" value="CCT"/>
    <property type="match status" value="1"/>
</dbReference>
<dbReference type="GO" id="GO:0009361">
    <property type="term" value="C:succinate-CoA ligase complex (ADP-forming)"/>
    <property type="evidence" value="ECO:0007669"/>
    <property type="project" value="TreeGrafter"/>
</dbReference>
<evidence type="ECO:0000256" key="6">
    <source>
        <dbReference type="ARBA" id="ARBA00022741"/>
    </source>
</evidence>
<feature type="compositionally biased region" description="Low complexity" evidence="11">
    <location>
        <begin position="79"/>
        <end position="99"/>
    </location>
</feature>
<comment type="similarity">
    <text evidence="9">Belongs to the succinate/malate CoA ligase alpha subunit family.</text>
</comment>
<dbReference type="PROSITE" id="PS51017">
    <property type="entry name" value="CCT"/>
    <property type="match status" value="1"/>
</dbReference>
<dbReference type="GO" id="GO:0004776">
    <property type="term" value="F:succinate-CoA ligase (GDP-forming) activity"/>
    <property type="evidence" value="ECO:0007669"/>
    <property type="project" value="TreeGrafter"/>
</dbReference>
<dbReference type="Gene3D" id="3.40.50.261">
    <property type="entry name" value="Succinyl-CoA synthetase domains"/>
    <property type="match status" value="1"/>
</dbReference>
<dbReference type="PROSITE" id="PS00125">
    <property type="entry name" value="SER_THR_PHOSPHATASE"/>
    <property type="match status" value="1"/>
</dbReference>
<evidence type="ECO:0000256" key="5">
    <source>
        <dbReference type="ARBA" id="ARBA00022598"/>
    </source>
</evidence>
<dbReference type="InterPro" id="IPR002048">
    <property type="entry name" value="EF_hand_dom"/>
</dbReference>
<organism evidence="15 16">
    <name type="scientific">Thraustotheca clavata</name>
    <dbReference type="NCBI Taxonomy" id="74557"/>
    <lineage>
        <taxon>Eukaryota</taxon>
        <taxon>Sar</taxon>
        <taxon>Stramenopiles</taxon>
        <taxon>Oomycota</taxon>
        <taxon>Saprolegniomycetes</taxon>
        <taxon>Saprolegniales</taxon>
        <taxon>Achlyaceae</taxon>
        <taxon>Thraustotheca</taxon>
    </lineage>
</organism>
<evidence type="ECO:0000256" key="11">
    <source>
        <dbReference type="SAM" id="MobiDB-lite"/>
    </source>
</evidence>
<keyword evidence="6" id="KW-0547">Nucleotide-binding</keyword>
<comment type="catalytic activity">
    <reaction evidence="10">
        <text>O-phospho-L-threonyl-[protein] + H2O = L-threonyl-[protein] + phosphate</text>
        <dbReference type="Rhea" id="RHEA:47004"/>
        <dbReference type="Rhea" id="RHEA-COMP:11060"/>
        <dbReference type="Rhea" id="RHEA-COMP:11605"/>
        <dbReference type="ChEBI" id="CHEBI:15377"/>
        <dbReference type="ChEBI" id="CHEBI:30013"/>
        <dbReference type="ChEBI" id="CHEBI:43474"/>
        <dbReference type="ChEBI" id="CHEBI:61977"/>
        <dbReference type="EC" id="3.1.3.16"/>
    </reaction>
</comment>
<evidence type="ECO:0000256" key="9">
    <source>
        <dbReference type="RuleBase" id="RU000677"/>
    </source>
</evidence>
<feature type="compositionally biased region" description="Polar residues" evidence="11">
    <location>
        <begin position="116"/>
        <end position="136"/>
    </location>
</feature>
<feature type="region of interest" description="Disordered" evidence="11">
    <location>
        <begin position="245"/>
        <end position="271"/>
    </location>
</feature>
<protein>
    <recommendedName>
        <fullName evidence="10">Serine/threonine-protein phosphatase</fullName>
        <ecNumber evidence="10">3.1.3.16</ecNumber>
    </recommendedName>
</protein>
<dbReference type="InterPro" id="IPR005810">
    <property type="entry name" value="CoA_lig_alpha"/>
</dbReference>
<feature type="domain" description="EF-hand" evidence="12">
    <location>
        <begin position="2547"/>
        <end position="2582"/>
    </location>
</feature>
<dbReference type="STRING" id="74557.A0A1W0A4D9"/>
<evidence type="ECO:0000259" key="14">
    <source>
        <dbReference type="PROSITE" id="PS51017"/>
    </source>
</evidence>
<proteinExistence type="inferred from homology"/>
<keyword evidence="5 9" id="KW-0436">Ligase</keyword>
<feature type="domain" description="CAP-Gly" evidence="13">
    <location>
        <begin position="1765"/>
        <end position="1797"/>
    </location>
</feature>
<feature type="region of interest" description="Disordered" evidence="11">
    <location>
        <begin position="1278"/>
        <end position="1315"/>
    </location>
</feature>
<feature type="compositionally biased region" description="Pro residues" evidence="11">
    <location>
        <begin position="61"/>
        <end position="78"/>
    </location>
</feature>
<comment type="caution">
    <text evidence="15">The sequence shown here is derived from an EMBL/GenBank/DDBJ whole genome shotgun (WGS) entry which is preliminary data.</text>
</comment>
<dbReference type="Pfam" id="PF00549">
    <property type="entry name" value="Ligase_CoA"/>
    <property type="match status" value="1"/>
</dbReference>
<dbReference type="InterPro" id="IPR033847">
    <property type="entry name" value="Citrt_syn/SCS-alpha_CS"/>
</dbReference>
<accession>A0A1W0A4D9</accession>
<feature type="domain" description="EF-hand" evidence="12">
    <location>
        <begin position="2376"/>
        <end position="2411"/>
    </location>
</feature>
<dbReference type="SMART" id="SM00881">
    <property type="entry name" value="CoA_binding"/>
    <property type="match status" value="1"/>
</dbReference>
<keyword evidence="4" id="KW-0816">Tricarboxylic acid cycle</keyword>
<evidence type="ECO:0000256" key="2">
    <source>
        <dbReference type="ARBA" id="ARBA00005064"/>
    </source>
</evidence>
<dbReference type="InterPro" id="IPR000938">
    <property type="entry name" value="CAP-Gly_domain"/>
</dbReference>
<dbReference type="HAMAP" id="MF_01988">
    <property type="entry name" value="Succ_CoA_alpha"/>
    <property type="match status" value="1"/>
</dbReference>
<comment type="pathway">
    <text evidence="2">Carbohydrate metabolism; tricarboxylic acid cycle; succinate from succinyl-CoA (ligase route): step 1/1.</text>
</comment>
<dbReference type="NCBIfam" id="NF004230">
    <property type="entry name" value="PRK05678.1"/>
    <property type="match status" value="1"/>
</dbReference>
<dbReference type="PRINTS" id="PR01798">
    <property type="entry name" value="SCOASYNTHASE"/>
</dbReference>
<evidence type="ECO:0000256" key="7">
    <source>
        <dbReference type="ARBA" id="ARBA00022837"/>
    </source>
</evidence>
<keyword evidence="16" id="KW-1185">Reference proteome</keyword>
<evidence type="ECO:0000256" key="4">
    <source>
        <dbReference type="ARBA" id="ARBA00022532"/>
    </source>
</evidence>
<dbReference type="PANTHER" id="PTHR11117:SF2">
    <property type="entry name" value="SUCCINATE--COA LIGASE [ADP_GDP-FORMING] SUBUNIT ALPHA, MITOCHONDRIAL"/>
    <property type="match status" value="1"/>
</dbReference>
<feature type="domain" description="EF-hand" evidence="12">
    <location>
        <begin position="2489"/>
        <end position="2524"/>
    </location>
</feature>
<dbReference type="SUPFAM" id="SSF51735">
    <property type="entry name" value="NAD(P)-binding Rossmann-fold domains"/>
    <property type="match status" value="1"/>
</dbReference>
<dbReference type="InterPro" id="IPR018247">
    <property type="entry name" value="EF_Hand_1_Ca_BS"/>
</dbReference>
<evidence type="ECO:0000256" key="8">
    <source>
        <dbReference type="ARBA" id="ARBA00023242"/>
    </source>
</evidence>
<dbReference type="EC" id="3.1.3.16" evidence="10"/>
<dbReference type="Pfam" id="PF13499">
    <property type="entry name" value="EF-hand_7"/>
    <property type="match status" value="3"/>
</dbReference>
<reference evidence="15 16" key="1">
    <citation type="journal article" date="2014" name="Genome Biol. Evol.">
        <title>The secreted proteins of Achlya hypogyna and Thraustotheca clavata identify the ancestral oomycete secretome and reveal gene acquisitions by horizontal gene transfer.</title>
        <authorList>
            <person name="Misner I."/>
            <person name="Blouin N."/>
            <person name="Leonard G."/>
            <person name="Richards T.A."/>
            <person name="Lane C.E."/>
        </authorList>
    </citation>
    <scope>NUCLEOTIDE SEQUENCE [LARGE SCALE GENOMIC DNA]</scope>
    <source>
        <strain evidence="15 16">ATCC 34112</strain>
    </source>
</reference>
<feature type="domain" description="EF-hand" evidence="12">
    <location>
        <begin position="2453"/>
        <end position="2488"/>
    </location>
</feature>
<comment type="subcellular location">
    <subcellularLocation>
        <location evidence="1">Nucleus</location>
    </subcellularLocation>
</comment>
<dbReference type="GO" id="GO:0000166">
    <property type="term" value="F:nucleotide binding"/>
    <property type="evidence" value="ECO:0007669"/>
    <property type="project" value="UniProtKB-KW"/>
</dbReference>
<dbReference type="GO" id="GO:0006099">
    <property type="term" value="P:tricarboxylic acid cycle"/>
    <property type="evidence" value="ECO:0007669"/>
    <property type="project" value="UniProtKB-KW"/>
</dbReference>
<dbReference type="EMBL" id="JNBS01000499">
    <property type="protein sequence ID" value="OQS05137.1"/>
    <property type="molecule type" value="Genomic_DNA"/>
</dbReference>
<dbReference type="SMART" id="SM00156">
    <property type="entry name" value="PP2Ac"/>
    <property type="match status" value="1"/>
</dbReference>
<dbReference type="PROSITE" id="PS50222">
    <property type="entry name" value="EF_HAND_2"/>
    <property type="match status" value="6"/>
</dbReference>
<dbReference type="InterPro" id="IPR016102">
    <property type="entry name" value="Succinyl-CoA_synth-like"/>
</dbReference>
<dbReference type="InterPro" id="IPR006186">
    <property type="entry name" value="Ser/Thr-sp_prot-phosphatase"/>
</dbReference>
<dbReference type="FunFam" id="3.40.50.720:FF:000002">
    <property type="entry name" value="Succinate--CoA ligase [ADP-forming] subunit alpha"/>
    <property type="match status" value="1"/>
</dbReference>
<dbReference type="Proteomes" id="UP000243217">
    <property type="component" value="Unassembled WGS sequence"/>
</dbReference>
<dbReference type="SUPFAM" id="SSF74924">
    <property type="entry name" value="Cap-Gly domain"/>
    <property type="match status" value="1"/>
</dbReference>
<dbReference type="InterPro" id="IPR005811">
    <property type="entry name" value="SUCC_ACL_C"/>
</dbReference>
<dbReference type="CDD" id="cd00051">
    <property type="entry name" value="EFh"/>
    <property type="match status" value="2"/>
</dbReference>
<dbReference type="SMART" id="SM01052">
    <property type="entry name" value="CAP_GLY"/>
    <property type="match status" value="1"/>
</dbReference>
<feature type="domain" description="EF-hand" evidence="12">
    <location>
        <begin position="2340"/>
        <end position="2375"/>
    </location>
</feature>
<sequence>TQFKYRKMESQLLDLQAQLAMNSAPTTAPSKARPPPPFQRAPLSYMHPEAPSTFNSARVYAPPPPPQELARPMYPPPEETSAPAQQAQAPPSRPAKSSSGRYFPKGYGQPYEHTKSSQPLPQTTTYAQHSSSNRHQQIGHHVATLPPPSSHRGTGPVNYRPSGPFEFPKHNMPFPPRTQVEPRPLMTPPPTLAPLTTRAPMQEETLPHTHALKGPMPVQTPPRSYRPYGDTSNEEVKIKPDVDMNENNEQERKTWTESSVYQRTQEADSDAADVLTSIRQSDRPVPRLSLTPRSDLSDIKKIGVYTPRSRRLLLERYHLKRAKRLTRQKWFKYPVRKTLADSRPRVKGRFVKNDELDESPSQSPPTEDPYETKPPIVVPTDFDYIQAFANCVKDTQSSVEDVVADIVSQKQRQGELIAWDTWTMDLEHSLIALLPKEYVSSPFPAIFAELLYILGDAEEESSQPNYCKALQAAAIYVAICLSLYTSLDPPNVYANEDDLSPIVRYYLASIEEMYRVAPKVERCHTFAFMKSIVDGIAAVICTGFENGRVIVYLIIQMITSCILVPMDLPRQNGPWLTSQVQLAHFLIELFQLGVLQNVRNGTKLSTWLPAILHCFRRRVQRKYIMSSIQLELSTYQYNQVLVDSMPLQYLNLKLNNLVHRLNQTPSPPTRIEDDDVAMHIAAIDAPDYDFANDLVIAWTNEVIEWINQAQWHLLASFPHKTKETMPPKAKKSTNEMPLRMGPWTPEEVAYTHRLSQDFQLGLLEDVRQGMSLRQWLSQMLNCSPMRISKKFEVEPSLRARCNYVVNWQRIKNLTPHEAFVRKKELETLERNFKRSTESQDYMRLMQSMRNCYDKYRKGPKKAKATKRQKALQAKERKKSSRVRIPSSPNYNESTSSSSPATSSPSSPPPNYEQSSSSESEVPSSPIVKRSMDSIDHTTILQEYLKLMQTINSNDAIAVVQAKECLHRLHRQMEEQSQQVGMTPLTLGVLNAIQAGICIADALSLSDSSAIETLLRLSQEDCLGWHLTISYKMPTSSESEFEFRAGPFTTEEVEYIEQVAEDFRKGLLDDLTNGTHLRQYLSTLLHCRPMRLSKRFGQPTKVLGLCIYDSKRYDGVTDKHAKRLKREKLRQAFLKSIECQTKYFVPIRQKRKKSMVKKIRKKRKKIVKCDMSDSEPEFQPRISSRTLTSTSAKKQLVIKTTPKQDQIKPKEDDTIKKETNIKTNERSIRRKSIIKDNSSDEEYVEPDHSYVEYRWEFSLRERKPVTRYTPDWSTTYRKKKSSLRKSSDEPPKQTSSSTISYDDVKKTIPPSTTPKPSSMDYIFAEFPHQPSEEFVSLETIDMDTFDTIKIDPIGCDFFNKADFNKLNINIDNGLDMDLLHDFITDGNVYKLQVDLKVRFGTLHFVTMLRQPKQTMRFMSASAKVWINKETKVICQGFTGKQGTFHSEQAIAYGTNMVGGVTPKKGGTTHLGLPVFNTVAEAKKETGADASVIYVPPPFCAAAIIDAIEAEIPLIVAITEGIPQQDMVKVKYALRQQNVSRLIGPNCPGIIKPGECKMGIMPGYIHKAGKIGIVSRSGTLTYEAVHQTTSTGLGQSTVIGIGGDPFNGTNFIDCLERFTNDPETEGIIMIGEIGGTAEEEAAEWLKEYGNPNKPVVSFIAGITAPPGRRMGHAGAIVSGGKGTAEGKFAALEAAGVTSLSIDSIDCIDHLISSRHMSKRKRIADDELETLKRQQHEPVDGYSVGSRVMVFGKHAAYIRYIAKESGLVGVEMDRSVGNCDGIHNEQRYFQCKPHRGLFVRIENIQNFSKKDAAACTIQVVWRRRKCLQAFRTLVLTSSWNILDNHQEQLNLKRGEQTKRASDTLLSLAGKKQPVLVRSISTLPPNYVGPTLSWPLTLPVVLNLLEAFKNNQVLHAFFVLQALDNAIAIFTKEATVQRINLPSPEHKLTIVGDLHGQIQDLYCIFLANGIPSPTNFYLFNGDFVDRGVYGAEVYLLIICFKLLYPTSVFLNRGNHECRNQNGWMGFEEEILFKYKSDDVKSQPSTVLERFQTCFDSLPLCAMVLNKIFVVHGGLFSKPRVTINELQSINRVREPPLHSTEPLDKLFEEMLWSDPRQIHGRQQSTRGAGVEFGDDVTVDFCSTNRVALIIRSHECVPDGYAIQHGGRLITLFSASRYCGTQLNQGAYLTLGIDCKPEIQQFMAPPWSSYTQKNGCLFTTQHNDNPNGNAQSDESSKESLEEDLLRMIAERICDHKTELFLYFSSHDTKPHGLVSRIVWAEALKSVLKLDVPFLHYLSKLVDVDSNNMINYSKFLSRYRIENPTVDASGWQESIISTICKKLYRAMGAGSIEQAFQIFDTDSNGTIEYDEFVATLKQMDTGLSEQQMFDLMRTADTNDDGRLDFKEFVQRFEVIFTHVRTKIKDDSQKTILDSPQDIPVNNVDAETMVALVKIGKAFFRLEGSLLDAFERFDTNHDGVLQADEFKAALVQLELKFSPELFNKIWQTIDLDGGNTVDYKEFLQAFTVQDKHIENNDSLTWQQTILQQVSNVFYQHRIHIRSAFRLFDQDNSGSISRDEFRAGISTFNAILDRPLSEDQVEALLSHLDINGDNCISYAEFLKGFQVVGSETK</sequence>
<dbReference type="InterPro" id="IPR029052">
    <property type="entry name" value="Metallo-depent_PP-like"/>
</dbReference>
<dbReference type="PROSITE" id="PS01216">
    <property type="entry name" value="SUCCINYL_COA_LIG_1"/>
    <property type="match status" value="1"/>
</dbReference>
<feature type="non-terminal residue" evidence="15">
    <location>
        <position position="1"/>
    </location>
</feature>
<dbReference type="Pfam" id="PF00149">
    <property type="entry name" value="Metallophos"/>
    <property type="match status" value="1"/>
</dbReference>
<dbReference type="FunFam" id="3.40.50.261:FF:000006">
    <property type="entry name" value="Succinate--CoA ligase [ADP-forming] subunit alpha"/>
    <property type="match status" value="1"/>
</dbReference>
<dbReference type="InterPro" id="IPR004843">
    <property type="entry name" value="Calcineurin-like_PHP"/>
</dbReference>
<dbReference type="InterPro" id="IPR003781">
    <property type="entry name" value="CoA-bd"/>
</dbReference>
<evidence type="ECO:0000313" key="16">
    <source>
        <dbReference type="Proteomes" id="UP000243217"/>
    </source>
</evidence>
<dbReference type="InterPro" id="IPR036291">
    <property type="entry name" value="NAD(P)-bd_dom_sf"/>
</dbReference>
<feature type="compositionally biased region" description="Polar residues" evidence="11">
    <location>
        <begin position="19"/>
        <end position="29"/>
    </location>
</feature>
<feature type="domain" description="EF-hand" evidence="12">
    <location>
        <begin position="2587"/>
        <end position="2622"/>
    </location>
</feature>
<dbReference type="InterPro" id="IPR036859">
    <property type="entry name" value="CAP-Gly_dom_sf"/>
</dbReference>
<feature type="region of interest" description="Disordered" evidence="11">
    <location>
        <begin position="855"/>
        <end position="930"/>
    </location>
</feature>
<dbReference type="InterPro" id="IPR017440">
    <property type="entry name" value="Cit_synth/succinyl-CoA_lig_AS"/>
</dbReference>
<dbReference type="Gene3D" id="3.40.50.720">
    <property type="entry name" value="NAD(P)-binding Rossmann-like Domain"/>
    <property type="match status" value="1"/>
</dbReference>
<evidence type="ECO:0000259" key="13">
    <source>
        <dbReference type="PROSITE" id="PS50245"/>
    </source>
</evidence>
<feature type="compositionally biased region" description="Low complexity" evidence="11">
    <location>
        <begin position="1306"/>
        <end position="1315"/>
    </location>
</feature>
<dbReference type="PROSITE" id="PS00399">
    <property type="entry name" value="SUCCINYL_COA_LIG_2"/>
    <property type="match status" value="1"/>
</dbReference>
<comment type="similarity">
    <text evidence="3 10">Belongs to the PPP phosphatase family.</text>
</comment>
<dbReference type="SUPFAM" id="SSF56300">
    <property type="entry name" value="Metallo-dependent phosphatases"/>
    <property type="match status" value="1"/>
</dbReference>
<feature type="region of interest" description="Disordered" evidence="11">
    <location>
        <begin position="347"/>
        <end position="373"/>
    </location>
</feature>
<dbReference type="GO" id="GO:0005739">
    <property type="term" value="C:mitochondrion"/>
    <property type="evidence" value="ECO:0007669"/>
    <property type="project" value="TreeGrafter"/>
</dbReference>
<evidence type="ECO:0000256" key="3">
    <source>
        <dbReference type="ARBA" id="ARBA00008294"/>
    </source>
</evidence>
<evidence type="ECO:0000313" key="15">
    <source>
        <dbReference type="EMBL" id="OQS05137.1"/>
    </source>
</evidence>
<evidence type="ECO:0000256" key="1">
    <source>
        <dbReference type="ARBA" id="ARBA00004123"/>
    </source>
</evidence>
<dbReference type="GO" id="GO:0004775">
    <property type="term" value="F:succinate-CoA ligase (ADP-forming) activity"/>
    <property type="evidence" value="ECO:0007669"/>
    <property type="project" value="TreeGrafter"/>
</dbReference>
<gene>
    <name evidence="15" type="ORF">THRCLA_02685</name>
</gene>
<keyword evidence="7" id="KW-0106">Calcium</keyword>
<feature type="compositionally biased region" description="Low complexity" evidence="11">
    <location>
        <begin position="911"/>
        <end position="925"/>
    </location>
</feature>
<evidence type="ECO:0000259" key="12">
    <source>
        <dbReference type="PROSITE" id="PS50222"/>
    </source>
</evidence>
<dbReference type="GO" id="GO:0005509">
    <property type="term" value="F:calcium ion binding"/>
    <property type="evidence" value="ECO:0007669"/>
    <property type="project" value="InterPro"/>
</dbReference>
<feature type="compositionally biased region" description="Low complexity" evidence="11">
    <location>
        <begin position="885"/>
        <end position="904"/>
    </location>
</feature>
<dbReference type="InterPro" id="IPR010402">
    <property type="entry name" value="CCT_domain"/>
</dbReference>
<feature type="compositionally biased region" description="Basic residues" evidence="11">
    <location>
        <begin position="857"/>
        <end position="881"/>
    </location>
</feature>
<dbReference type="Pfam" id="PF02629">
    <property type="entry name" value="CoA_binding"/>
    <property type="match status" value="1"/>
</dbReference>
<dbReference type="PROSITE" id="PS50245">
    <property type="entry name" value="CAP_GLY_2"/>
    <property type="match status" value="1"/>
</dbReference>
<dbReference type="GO" id="GO:0004722">
    <property type="term" value="F:protein serine/threonine phosphatase activity"/>
    <property type="evidence" value="ECO:0007669"/>
    <property type="project" value="UniProtKB-EC"/>
</dbReference>
<evidence type="ECO:0000256" key="10">
    <source>
        <dbReference type="RuleBase" id="RU004273"/>
    </source>
</evidence>
<dbReference type="NCBIfam" id="TIGR01019">
    <property type="entry name" value="sucCoAalpha"/>
    <property type="match status" value="1"/>
</dbReference>
<dbReference type="Gene3D" id="2.30.30.190">
    <property type="entry name" value="CAP Gly-rich-like domain"/>
    <property type="match status" value="1"/>
</dbReference>
<dbReference type="OrthoDB" id="445564at2759"/>
<name>A0A1W0A4D9_9STRA</name>
<dbReference type="PANTHER" id="PTHR11117">
    <property type="entry name" value="SUCCINYL-COA LIGASE SUBUNIT ALPHA"/>
    <property type="match status" value="1"/>
</dbReference>
<dbReference type="Gene3D" id="1.10.238.10">
    <property type="entry name" value="EF-hand"/>
    <property type="match status" value="3"/>
</dbReference>